<dbReference type="Gene3D" id="3.40.50.150">
    <property type="entry name" value="Vaccinia Virus protein VP39"/>
    <property type="match status" value="1"/>
</dbReference>
<dbReference type="RefSeq" id="WP_229685303.1">
    <property type="nucleotide sequence ID" value="NZ_BMNW01000004.1"/>
</dbReference>
<organism evidence="1 2">
    <name type="scientific">Pseudomonas asuensis</name>
    <dbReference type="NCBI Taxonomy" id="1825787"/>
    <lineage>
        <taxon>Bacteria</taxon>
        <taxon>Pseudomonadati</taxon>
        <taxon>Pseudomonadota</taxon>
        <taxon>Gammaproteobacteria</taxon>
        <taxon>Pseudomonadales</taxon>
        <taxon>Pseudomonadaceae</taxon>
        <taxon>Pseudomonas</taxon>
    </lineage>
</organism>
<name>A0ABQ2GRS4_9PSED</name>
<comment type="caution">
    <text evidence="1">The sequence shown here is derived from an EMBL/GenBank/DDBJ whole genome shotgun (WGS) entry which is preliminary data.</text>
</comment>
<evidence type="ECO:0000313" key="2">
    <source>
        <dbReference type="Proteomes" id="UP000616499"/>
    </source>
</evidence>
<evidence type="ECO:0000313" key="1">
    <source>
        <dbReference type="EMBL" id="GGM09891.1"/>
    </source>
</evidence>
<dbReference type="Proteomes" id="UP000616499">
    <property type="component" value="Unassembled WGS sequence"/>
</dbReference>
<protein>
    <recommendedName>
        <fullName evidence="3">Methyltransferase domain-containing protein</fullName>
    </recommendedName>
</protein>
<dbReference type="EMBL" id="BMNW01000004">
    <property type="protein sequence ID" value="GGM09891.1"/>
    <property type="molecule type" value="Genomic_DNA"/>
</dbReference>
<sequence length="243" mass="27615">MIKTRLDINIILPNESHMPGYRVKYQTVTIGDMDFYIQSLKDHQQYHDPDGEAERLGISPDSWPLFGQVWPSSYVLATAMQTMDLQGKRILELGAGLALASLVVHSRGGNMTVSDYHPLIPTFLNENLRLNKLGPVRYEVADWSRTDLELGQFDLIIGSDLIYEYDHPAMLADFIDRHSADQVEILMVDPDRQHRASFCEEMLEMEYTFHSTRADCVLSTGEAYKGSFLNFHRDEATLGLLSA</sequence>
<evidence type="ECO:0008006" key="3">
    <source>
        <dbReference type="Google" id="ProtNLM"/>
    </source>
</evidence>
<dbReference type="SUPFAM" id="SSF53335">
    <property type="entry name" value="S-adenosyl-L-methionine-dependent methyltransferases"/>
    <property type="match status" value="1"/>
</dbReference>
<dbReference type="PANTHER" id="PTHR14614">
    <property type="entry name" value="HEPATOCELLULAR CARCINOMA-ASSOCIATED ANTIGEN"/>
    <property type="match status" value="1"/>
</dbReference>
<dbReference type="InterPro" id="IPR029063">
    <property type="entry name" value="SAM-dependent_MTases_sf"/>
</dbReference>
<dbReference type="CDD" id="cd02440">
    <property type="entry name" value="AdoMet_MTases"/>
    <property type="match status" value="1"/>
</dbReference>
<gene>
    <name evidence="1" type="ORF">GCM10009425_21320</name>
</gene>
<keyword evidence="2" id="KW-1185">Reference proteome</keyword>
<accession>A0ABQ2GRS4</accession>
<proteinExistence type="predicted"/>
<reference evidence="2" key="1">
    <citation type="journal article" date="2019" name="Int. J. Syst. Evol. Microbiol.">
        <title>The Global Catalogue of Microorganisms (GCM) 10K type strain sequencing project: providing services to taxonomists for standard genome sequencing and annotation.</title>
        <authorList>
            <consortium name="The Broad Institute Genomics Platform"/>
            <consortium name="The Broad Institute Genome Sequencing Center for Infectious Disease"/>
            <person name="Wu L."/>
            <person name="Ma J."/>
        </authorList>
    </citation>
    <scope>NUCLEOTIDE SEQUENCE [LARGE SCALE GENOMIC DNA]</scope>
    <source>
        <strain evidence="2">JCM 13501</strain>
    </source>
</reference>
<dbReference type="InterPro" id="IPR019410">
    <property type="entry name" value="Methyltransf_16"/>
</dbReference>
<dbReference type="Pfam" id="PF10294">
    <property type="entry name" value="Methyltransf_16"/>
    <property type="match status" value="1"/>
</dbReference>